<keyword evidence="4" id="KW-1185">Reference proteome</keyword>
<evidence type="ECO:0000313" key="4">
    <source>
        <dbReference type="Proteomes" id="UP000590647"/>
    </source>
</evidence>
<feature type="region of interest" description="Disordered" evidence="1">
    <location>
        <begin position="195"/>
        <end position="226"/>
    </location>
</feature>
<evidence type="ECO:0000259" key="2">
    <source>
        <dbReference type="Pfam" id="PF13032"/>
    </source>
</evidence>
<evidence type="ECO:0000256" key="1">
    <source>
        <dbReference type="SAM" id="MobiDB-lite"/>
    </source>
</evidence>
<sequence>MAKLTTIYTSSLLLNDAVLAGQYAYVWSFHDWSDFGGEGRKDKPEILVEWHKYGAWAGESRKNKNLPEGVDVAMLWPLSIATTALQALAEGYVHLDKHFRYMISLKEIDPGKLAKLFTYLEAAVKGTSLDSASDTGKSTLPGLVRATTPAKLSLADAILNRGTLAPNPPGWAYQAVRWCMADKFAGTAFTEYAMKPVTPQSKESEQPEDEREPEETAKPRQAGWAKDTETAATLAYRPLSDGSVIAWDHPFGPAFAHIGHPPSAEATQQIADNWSELPDDWSARDYALSRVDTKMATFTGYANPVIHFHGSNRRISNAVIYAKTAMVDCGGDKPVLSLKLDGPGGLKSANRYGLEIAARLDVDHTGLLAVQTRANTEIDKRGSGKSLTMEAPGKVRPLHATMPKSNGVGTGTGTHHHRLIMEHLHASFAPEVTGNGESESESGAVPVMTLVSDSKGFGKRYFQDTSHLQWAQGKASDDESSKKAAARFQDKVGLPSPESIQRSIEKQGEIKLVYLGLWYRYPTRRRMVQALACAYGIDPETIKPSLSEVELRPGIRLVLHKAEELLQHGTGRAGIRRAEVNAIINRHKEPGTRLVVWCETEMPRTDQDGASTPANGSRMARKRAEETERNEKDAKHAVRGLFAEARVPSQFTIGAKLQYRKGTAAPVLTEIQPQKKEYHKDHAAFAAVLDMHRSLGVVDDRYEAILHPDKDPLPRIAYCGLHCRMQTKSNLYRGEPLWITTAAVLIPPIKPGGVWTMLGWSNITNTWAPYYDANTAFHAKNYPLHNERDASKTRMDRWCEVGSDAARALVQLQQRPEMAGLDLAVMLDGHAWRRIYPGFHNRSFGLTPDSLPEDDRRLWTPHQDIADERLHPISYIRVNTMQDELPRFVYAEKEGTTKSRLAKGLDPFIKVSQYLAWPGHRPEGHPWFLFSESRTHNRSRLGDGRTRWRASDERDARGESELNGNWHSITTREINPMFTNPRYSREDLARATASLSHQAMAWSERTRYPAPLHAALQMDLDHPQYRRSAPSNRDADQEQKDIIDSATGAR</sequence>
<comment type="caution">
    <text evidence="3">The sequence shown here is derived from an EMBL/GenBank/DDBJ whole genome shotgun (WGS) entry which is preliminary data.</text>
</comment>
<dbReference type="Proteomes" id="UP000590647">
    <property type="component" value="Unassembled WGS sequence"/>
</dbReference>
<dbReference type="AlphaFoldDB" id="A0A7W9HAH6"/>
<dbReference type="InterPro" id="IPR024996">
    <property type="entry name" value="RNaseH_pPIWI_RE"/>
</dbReference>
<accession>A0A7W9HAH6</accession>
<dbReference type="RefSeq" id="WP_184990460.1">
    <property type="nucleotide sequence ID" value="NZ_JACHNE010000001.1"/>
</dbReference>
<feature type="compositionally biased region" description="Basic and acidic residues" evidence="1">
    <location>
        <begin position="622"/>
        <end position="634"/>
    </location>
</feature>
<protein>
    <recommendedName>
        <fullName evidence="2">pPIWI-RE RNaseH domain-containing protein</fullName>
    </recommendedName>
</protein>
<feature type="compositionally biased region" description="Basic and acidic residues" evidence="1">
    <location>
        <begin position="1033"/>
        <end position="1043"/>
    </location>
</feature>
<reference evidence="3 4" key="1">
    <citation type="submission" date="2020-08" db="EMBL/GenBank/DDBJ databases">
        <title>Sequencing the genomes of 1000 actinobacteria strains.</title>
        <authorList>
            <person name="Klenk H.-P."/>
        </authorList>
    </citation>
    <scope>NUCLEOTIDE SEQUENCE [LARGE SCALE GENOMIC DNA]</scope>
    <source>
        <strain evidence="3 4">DSM 40084</strain>
    </source>
</reference>
<organism evidence="3 4">
    <name type="scientific">Streptomyces caelestis</name>
    <dbReference type="NCBI Taxonomy" id="36816"/>
    <lineage>
        <taxon>Bacteria</taxon>
        <taxon>Bacillati</taxon>
        <taxon>Actinomycetota</taxon>
        <taxon>Actinomycetes</taxon>
        <taxon>Kitasatosporales</taxon>
        <taxon>Streptomycetaceae</taxon>
        <taxon>Streptomyces</taxon>
    </lineage>
</organism>
<proteinExistence type="predicted"/>
<name>A0A7W9HAH6_9ACTN</name>
<dbReference type="Pfam" id="PF13032">
    <property type="entry name" value="RNaseH_pPIWI_RE"/>
    <property type="match status" value="1"/>
</dbReference>
<dbReference type="EMBL" id="JACHNE010000001">
    <property type="protein sequence ID" value="MBB5798665.1"/>
    <property type="molecule type" value="Genomic_DNA"/>
</dbReference>
<feature type="region of interest" description="Disordered" evidence="1">
    <location>
        <begin position="937"/>
        <end position="963"/>
    </location>
</feature>
<feature type="compositionally biased region" description="Basic and acidic residues" evidence="1">
    <location>
        <begin position="940"/>
        <end position="960"/>
    </location>
</feature>
<feature type="region of interest" description="Disordered" evidence="1">
    <location>
        <begin position="604"/>
        <end position="634"/>
    </location>
</feature>
<feature type="region of interest" description="Disordered" evidence="1">
    <location>
        <begin position="1025"/>
        <end position="1050"/>
    </location>
</feature>
<feature type="domain" description="pPIWI-RE RNaseH" evidence="2">
    <location>
        <begin position="718"/>
        <end position="1024"/>
    </location>
</feature>
<evidence type="ECO:0000313" key="3">
    <source>
        <dbReference type="EMBL" id="MBB5798665.1"/>
    </source>
</evidence>
<gene>
    <name evidence="3" type="ORF">HDA41_006629</name>
</gene>